<dbReference type="Proteomes" id="UP000178046">
    <property type="component" value="Unassembled WGS sequence"/>
</dbReference>
<sequence>MENKIKIYKYLVIFLWIISVAGVFFYYGAGDKCSGTKSFKCENTASLGTSKFKPAGENFPDPEFVRNSKKEALDLNRRAY</sequence>
<proteinExistence type="predicted"/>
<evidence type="ECO:0000313" key="3">
    <source>
        <dbReference type="Proteomes" id="UP000178046"/>
    </source>
</evidence>
<evidence type="ECO:0000256" key="1">
    <source>
        <dbReference type="SAM" id="Phobius"/>
    </source>
</evidence>
<keyword evidence="1" id="KW-0812">Transmembrane</keyword>
<protein>
    <submittedName>
        <fullName evidence="2">Uncharacterized protein</fullName>
    </submittedName>
</protein>
<name>A0A1F5X419_9BACT</name>
<feature type="transmembrane region" description="Helical" evidence="1">
    <location>
        <begin position="7"/>
        <end position="29"/>
    </location>
</feature>
<gene>
    <name evidence="2" type="ORF">A2924_00140</name>
</gene>
<reference evidence="2 3" key="1">
    <citation type="journal article" date="2016" name="Nat. Commun.">
        <title>Thousands of microbial genomes shed light on interconnected biogeochemical processes in an aquifer system.</title>
        <authorList>
            <person name="Anantharaman K."/>
            <person name="Brown C.T."/>
            <person name="Hug L.A."/>
            <person name="Sharon I."/>
            <person name="Castelle C.J."/>
            <person name="Probst A.J."/>
            <person name="Thomas B.C."/>
            <person name="Singh A."/>
            <person name="Wilkins M.J."/>
            <person name="Karaoz U."/>
            <person name="Brodie E.L."/>
            <person name="Williams K.H."/>
            <person name="Hubbard S.S."/>
            <person name="Banfield J.F."/>
        </authorList>
    </citation>
    <scope>NUCLEOTIDE SEQUENCE [LARGE SCALE GENOMIC DNA]</scope>
</reference>
<dbReference type="AlphaFoldDB" id="A0A1F5X419"/>
<evidence type="ECO:0000313" key="2">
    <source>
        <dbReference type="EMBL" id="OGF82632.1"/>
    </source>
</evidence>
<organism evidence="2 3">
    <name type="scientific">Candidatus Giovannonibacteria bacterium RIFCSPLOWO2_01_FULL_44_16</name>
    <dbReference type="NCBI Taxonomy" id="1798348"/>
    <lineage>
        <taxon>Bacteria</taxon>
        <taxon>Candidatus Giovannoniibacteriota</taxon>
    </lineage>
</organism>
<keyword evidence="1" id="KW-1133">Transmembrane helix</keyword>
<comment type="caution">
    <text evidence="2">The sequence shown here is derived from an EMBL/GenBank/DDBJ whole genome shotgun (WGS) entry which is preliminary data.</text>
</comment>
<keyword evidence="1" id="KW-0472">Membrane</keyword>
<accession>A0A1F5X419</accession>
<dbReference type="EMBL" id="MFIA01000021">
    <property type="protein sequence ID" value="OGF82632.1"/>
    <property type="molecule type" value="Genomic_DNA"/>
</dbReference>